<gene>
    <name evidence="9" type="primary">mrpE</name>
    <name evidence="9" type="ORF">GCM10010916_41030</name>
</gene>
<proteinExistence type="inferred from homology"/>
<evidence type="ECO:0000313" key="10">
    <source>
        <dbReference type="Proteomes" id="UP000644756"/>
    </source>
</evidence>
<comment type="similarity">
    <text evidence="2">Belongs to the CPA3 antiporters (TC 2.A.63) subunit E family.</text>
</comment>
<dbReference type="EMBL" id="BMGR01000016">
    <property type="protein sequence ID" value="GGG20064.1"/>
    <property type="molecule type" value="Genomic_DNA"/>
</dbReference>
<dbReference type="GO" id="GO:0008324">
    <property type="term" value="F:monoatomic cation transmembrane transporter activity"/>
    <property type="evidence" value="ECO:0007669"/>
    <property type="project" value="InterPro"/>
</dbReference>
<dbReference type="AlphaFoldDB" id="A0A917LG29"/>
<organism evidence="9 10">
    <name type="scientific">Paenibacillus abyssi</name>
    <dbReference type="NCBI Taxonomy" id="1340531"/>
    <lineage>
        <taxon>Bacteria</taxon>
        <taxon>Bacillati</taxon>
        <taxon>Bacillota</taxon>
        <taxon>Bacilli</taxon>
        <taxon>Bacillales</taxon>
        <taxon>Paenibacillaceae</taxon>
        <taxon>Paenibacillus</taxon>
    </lineage>
</organism>
<feature type="transmembrane region" description="Helical" evidence="8">
    <location>
        <begin position="54"/>
        <end position="76"/>
    </location>
</feature>
<evidence type="ECO:0000256" key="3">
    <source>
        <dbReference type="ARBA" id="ARBA00022449"/>
    </source>
</evidence>
<dbReference type="Pfam" id="PF01899">
    <property type="entry name" value="MNHE"/>
    <property type="match status" value="1"/>
</dbReference>
<evidence type="ECO:0000313" key="9">
    <source>
        <dbReference type="EMBL" id="GGG20064.1"/>
    </source>
</evidence>
<evidence type="ECO:0000256" key="4">
    <source>
        <dbReference type="ARBA" id="ARBA00022475"/>
    </source>
</evidence>
<protein>
    <submittedName>
        <fullName evidence="9">Na(+)/H(+) antiporter subunit E</fullName>
    </submittedName>
</protein>
<evidence type="ECO:0000256" key="8">
    <source>
        <dbReference type="SAM" id="Phobius"/>
    </source>
</evidence>
<evidence type="ECO:0000256" key="6">
    <source>
        <dbReference type="ARBA" id="ARBA00022989"/>
    </source>
</evidence>
<dbReference type="PANTHER" id="PTHR34584">
    <property type="entry name" value="NA(+)/H(+) ANTIPORTER SUBUNIT E1"/>
    <property type="match status" value="1"/>
</dbReference>
<keyword evidence="7 8" id="KW-0472">Membrane</keyword>
<keyword evidence="3" id="KW-0050">Antiport</keyword>
<reference evidence="9" key="1">
    <citation type="journal article" date="2014" name="Int. J. Syst. Evol. Microbiol.">
        <title>Complete genome sequence of Corynebacterium casei LMG S-19264T (=DSM 44701T), isolated from a smear-ripened cheese.</title>
        <authorList>
            <consortium name="US DOE Joint Genome Institute (JGI-PGF)"/>
            <person name="Walter F."/>
            <person name="Albersmeier A."/>
            <person name="Kalinowski J."/>
            <person name="Ruckert C."/>
        </authorList>
    </citation>
    <scope>NUCLEOTIDE SEQUENCE</scope>
    <source>
        <strain evidence="9">CGMCC 1.12987</strain>
    </source>
</reference>
<dbReference type="InterPro" id="IPR002758">
    <property type="entry name" value="Cation_antiport_E"/>
</dbReference>
<dbReference type="GO" id="GO:0015297">
    <property type="term" value="F:antiporter activity"/>
    <property type="evidence" value="ECO:0007669"/>
    <property type="project" value="UniProtKB-KW"/>
</dbReference>
<feature type="transmembrane region" description="Helical" evidence="8">
    <location>
        <begin position="24"/>
        <end position="42"/>
    </location>
</feature>
<keyword evidence="5 8" id="KW-0812">Transmembrane</keyword>
<dbReference type="PIRSF" id="PIRSF019239">
    <property type="entry name" value="MrpE"/>
    <property type="match status" value="1"/>
</dbReference>
<dbReference type="GO" id="GO:0005886">
    <property type="term" value="C:plasma membrane"/>
    <property type="evidence" value="ECO:0007669"/>
    <property type="project" value="UniProtKB-SubCell"/>
</dbReference>
<keyword evidence="6 8" id="KW-1133">Transmembrane helix</keyword>
<dbReference type="Proteomes" id="UP000644756">
    <property type="component" value="Unassembled WGS sequence"/>
</dbReference>
<evidence type="ECO:0000256" key="2">
    <source>
        <dbReference type="ARBA" id="ARBA00006228"/>
    </source>
</evidence>
<comment type="subcellular location">
    <subcellularLocation>
        <location evidence="1">Cell membrane</location>
        <topology evidence="1">Multi-pass membrane protein</topology>
    </subcellularLocation>
</comment>
<dbReference type="RefSeq" id="WP_188532948.1">
    <property type="nucleotide sequence ID" value="NZ_BMGR01000016.1"/>
</dbReference>
<dbReference type="PANTHER" id="PTHR34584:SF1">
    <property type="entry name" value="NA(+)_H(+) ANTIPORTER SUBUNIT E1"/>
    <property type="match status" value="1"/>
</dbReference>
<evidence type="ECO:0000256" key="7">
    <source>
        <dbReference type="ARBA" id="ARBA00023136"/>
    </source>
</evidence>
<reference evidence="9" key="2">
    <citation type="submission" date="2020-09" db="EMBL/GenBank/DDBJ databases">
        <authorList>
            <person name="Sun Q."/>
            <person name="Zhou Y."/>
        </authorList>
    </citation>
    <scope>NUCLEOTIDE SEQUENCE</scope>
    <source>
        <strain evidence="9">CGMCC 1.12987</strain>
    </source>
</reference>
<keyword evidence="3" id="KW-0813">Transport</keyword>
<accession>A0A917LG29</accession>
<evidence type="ECO:0000256" key="1">
    <source>
        <dbReference type="ARBA" id="ARBA00004651"/>
    </source>
</evidence>
<evidence type="ECO:0000256" key="5">
    <source>
        <dbReference type="ARBA" id="ARBA00022692"/>
    </source>
</evidence>
<name>A0A917LG29_9BACL</name>
<keyword evidence="4" id="KW-1003">Cell membrane</keyword>
<sequence length="158" mass="18499">MAFQFVLNLIIAFVWMFLSSEWTFLQFLVGFIIGMLFIYALRRFFNERFYMRRVGAFIYLLLLFLKELVHSSFVVIREILRPELNIHPGIFSLETDLRTDGEITALALLITLTPGTLLLEVSPDKRTLYIHAMDITDKNLLVQQIKGSFEKAIMEVMR</sequence>
<keyword evidence="10" id="KW-1185">Reference proteome</keyword>
<comment type="caution">
    <text evidence="9">The sequence shown here is derived from an EMBL/GenBank/DDBJ whole genome shotgun (WGS) entry which is preliminary data.</text>
</comment>